<evidence type="ECO:0000313" key="3">
    <source>
        <dbReference type="Proteomes" id="UP000838756"/>
    </source>
</evidence>
<feature type="compositionally biased region" description="Low complexity" evidence="1">
    <location>
        <begin position="431"/>
        <end position="450"/>
    </location>
</feature>
<feature type="compositionally biased region" description="Polar residues" evidence="1">
    <location>
        <begin position="105"/>
        <end position="115"/>
    </location>
</feature>
<accession>A0A8S4RBF9</accession>
<gene>
    <name evidence="2" type="primary">jg16624</name>
    <name evidence="2" type="ORF">PAEG_LOCUS11039</name>
</gene>
<feature type="region of interest" description="Disordered" evidence="1">
    <location>
        <begin position="57"/>
        <end position="126"/>
    </location>
</feature>
<feature type="compositionally biased region" description="Polar residues" evidence="1">
    <location>
        <begin position="674"/>
        <end position="687"/>
    </location>
</feature>
<feature type="compositionally biased region" description="Low complexity" evidence="1">
    <location>
        <begin position="591"/>
        <end position="608"/>
    </location>
</feature>
<protein>
    <submittedName>
        <fullName evidence="2">Jg16624 protein</fullName>
    </submittedName>
</protein>
<feature type="compositionally biased region" description="Basic and acidic residues" evidence="1">
    <location>
        <begin position="297"/>
        <end position="307"/>
    </location>
</feature>
<evidence type="ECO:0000256" key="1">
    <source>
        <dbReference type="SAM" id="MobiDB-lite"/>
    </source>
</evidence>
<dbReference type="OrthoDB" id="10060000at2759"/>
<feature type="compositionally biased region" description="Pro residues" evidence="1">
    <location>
        <begin position="328"/>
        <end position="337"/>
    </location>
</feature>
<feature type="region of interest" description="Disordered" evidence="1">
    <location>
        <begin position="168"/>
        <end position="361"/>
    </location>
</feature>
<dbReference type="AlphaFoldDB" id="A0A8S4RBF9"/>
<name>A0A8S4RBF9_9NEOP</name>
<feature type="compositionally biased region" description="Low complexity" evidence="1">
    <location>
        <begin position="396"/>
        <end position="416"/>
    </location>
</feature>
<feature type="region of interest" description="Disordered" evidence="1">
    <location>
        <begin position="512"/>
        <end position="556"/>
    </location>
</feature>
<feature type="compositionally biased region" description="Polar residues" evidence="1">
    <location>
        <begin position="517"/>
        <end position="529"/>
    </location>
</feature>
<reference evidence="2" key="1">
    <citation type="submission" date="2022-03" db="EMBL/GenBank/DDBJ databases">
        <authorList>
            <person name="Lindestad O."/>
        </authorList>
    </citation>
    <scope>NUCLEOTIDE SEQUENCE</scope>
</reference>
<proteinExistence type="predicted"/>
<feature type="region of interest" description="Disordered" evidence="1">
    <location>
        <begin position="667"/>
        <end position="753"/>
    </location>
</feature>
<feature type="compositionally biased region" description="Pro residues" evidence="1">
    <location>
        <begin position="268"/>
        <end position="280"/>
    </location>
</feature>
<feature type="compositionally biased region" description="Low complexity" evidence="1">
    <location>
        <begin position="530"/>
        <end position="552"/>
    </location>
</feature>
<feature type="compositionally biased region" description="Basic and acidic residues" evidence="1">
    <location>
        <begin position="70"/>
        <end position="82"/>
    </location>
</feature>
<feature type="compositionally biased region" description="Low complexity" evidence="1">
    <location>
        <begin position="169"/>
        <end position="183"/>
    </location>
</feature>
<feature type="compositionally biased region" description="Pro residues" evidence="1">
    <location>
        <begin position="184"/>
        <end position="209"/>
    </location>
</feature>
<dbReference type="EMBL" id="CAKXAJ010024920">
    <property type="protein sequence ID" value="CAH2232864.1"/>
    <property type="molecule type" value="Genomic_DNA"/>
</dbReference>
<dbReference type="Proteomes" id="UP000838756">
    <property type="component" value="Unassembled WGS sequence"/>
</dbReference>
<keyword evidence="3" id="KW-1185">Reference proteome</keyword>
<feature type="compositionally biased region" description="Basic and acidic residues" evidence="1">
    <location>
        <begin position="89"/>
        <end position="104"/>
    </location>
</feature>
<organism evidence="2 3">
    <name type="scientific">Pararge aegeria aegeria</name>
    <dbReference type="NCBI Taxonomy" id="348720"/>
    <lineage>
        <taxon>Eukaryota</taxon>
        <taxon>Metazoa</taxon>
        <taxon>Ecdysozoa</taxon>
        <taxon>Arthropoda</taxon>
        <taxon>Hexapoda</taxon>
        <taxon>Insecta</taxon>
        <taxon>Pterygota</taxon>
        <taxon>Neoptera</taxon>
        <taxon>Endopterygota</taxon>
        <taxon>Lepidoptera</taxon>
        <taxon>Glossata</taxon>
        <taxon>Ditrysia</taxon>
        <taxon>Papilionoidea</taxon>
        <taxon>Nymphalidae</taxon>
        <taxon>Satyrinae</taxon>
        <taxon>Satyrini</taxon>
        <taxon>Parargina</taxon>
        <taxon>Pararge</taxon>
    </lineage>
</organism>
<feature type="compositionally biased region" description="Low complexity" evidence="1">
    <location>
        <begin position="733"/>
        <end position="753"/>
    </location>
</feature>
<sequence length="943" mass="96296">MLNGAFCWAGGACARSGARAVSTASEPYRRAARLTPSVPHSPFGHRADITSVYCNAEGGSKKEGKKKSKQKAESHGRQKYEKTSSASIKTEKESSKRSPKDVTKQEASPENSRNASPRYHDASMDDASDAGSLFRVTGAGGGGGGGVGIGGGVGGGKNELVARGGSGGALALSRAPVGGSASPAPAPLPQPAPSPAPAALPPPALPPPTFRADTPHRNNGAHIPALDGQAATQIPARPVGAAGPDTPERPASNNKLQPGARAAADSPTPAPPAPPAPSPLFPTHTAYQSHAAAALPDYRHTNHETRTEPQQPEQPHAPLDLHAHHPAPRPPHLPPTVTPTTHPSLPNRVPHSQPHPVIPGHDVRNASPAQPQVHSSVPTSFPNRIVSNGVPQSIASLAPPASTPSSLPSQISSCRPVSPVAPISRPYPTPSIGSSHVNSSISSSIHSHSIPYPGQSSLQKHSVQPMYASRPSHHTAFSVANHISANHLPTSTSNPPAAMHFSHPLSHSIMSHANIPMSGSNPLATSTPNHISSSPHLSSTTTTSTISSFTPSIKHPGLSLPPHPASLAPAVSLHQPMNIDPTPIPTAPTVLTPASSSSSVNSHSLVPPMVDSRQLPTSAIEIPTRSESATVSSAMVTNGYPPPAVYSAGSYPALYAPYAPTLQHSPYLPPSAASPRNTADTRTSLSASPLVAPKTPKGVRPHTPGSLGAAGAHAPLSYSPRGHSPSRERESFSNISSLSRSTAASGGTSAAPTVSSALTAPMAAPLVAPLAGPLPAPLPGPVPTLGVPSTLGPLSTGLSSLTGLAAPTPTAPTPAAPHLAHSLAPVPTVPSISSSAKPPAHWGVTRPTGAERTGFAPAPPLFGAPLPPPNPNPFSAESLFQTTYQNTAGTTPLFPGCRIRQLREYNKELVVANSVLLPSTEITNPPLGEAFSQTVDCNSTTTN</sequence>
<feature type="region of interest" description="Disordered" evidence="1">
    <location>
        <begin position="396"/>
        <end position="470"/>
    </location>
</feature>
<evidence type="ECO:0000313" key="2">
    <source>
        <dbReference type="EMBL" id="CAH2232864.1"/>
    </source>
</evidence>
<comment type="caution">
    <text evidence="2">The sequence shown here is derived from an EMBL/GenBank/DDBJ whole genome shotgun (WGS) entry which is preliminary data.</text>
</comment>
<feature type="region of interest" description="Disordered" evidence="1">
    <location>
        <begin position="591"/>
        <end position="610"/>
    </location>
</feature>